<evidence type="ECO:0000313" key="2">
    <source>
        <dbReference type="EMBL" id="KIJ13086.1"/>
    </source>
</evidence>
<protein>
    <submittedName>
        <fullName evidence="2">Uncharacterized protein</fullName>
    </submittedName>
</protein>
<keyword evidence="1" id="KW-0812">Transmembrane</keyword>
<dbReference type="EMBL" id="KN819356">
    <property type="protein sequence ID" value="KIJ13086.1"/>
    <property type="molecule type" value="Genomic_DNA"/>
</dbReference>
<keyword evidence="1" id="KW-1133">Transmembrane helix</keyword>
<reference evidence="3" key="2">
    <citation type="submission" date="2015-01" db="EMBL/GenBank/DDBJ databases">
        <title>Evolutionary Origins and Diversification of the Mycorrhizal Mutualists.</title>
        <authorList>
            <consortium name="DOE Joint Genome Institute"/>
            <consortium name="Mycorrhizal Genomics Consortium"/>
            <person name="Kohler A."/>
            <person name="Kuo A."/>
            <person name="Nagy L.G."/>
            <person name="Floudas D."/>
            <person name="Copeland A."/>
            <person name="Barry K.W."/>
            <person name="Cichocki N."/>
            <person name="Veneault-Fourrey C."/>
            <person name="LaButti K."/>
            <person name="Lindquist E.A."/>
            <person name="Lipzen A."/>
            <person name="Lundell T."/>
            <person name="Morin E."/>
            <person name="Murat C."/>
            <person name="Riley R."/>
            <person name="Ohm R."/>
            <person name="Sun H."/>
            <person name="Tunlid A."/>
            <person name="Henrissat B."/>
            <person name="Grigoriev I.V."/>
            <person name="Hibbett D.S."/>
            <person name="Martin F."/>
        </authorList>
    </citation>
    <scope>NUCLEOTIDE SEQUENCE [LARGE SCALE GENOMIC DNA]</scope>
    <source>
        <strain evidence="3">ATCC 200175</strain>
    </source>
</reference>
<dbReference type="OrthoDB" id="436496at2759"/>
<keyword evidence="3" id="KW-1185">Reference proteome</keyword>
<gene>
    <name evidence="2" type="ORF">PAXINDRAFT_100897</name>
</gene>
<dbReference type="PANTHER" id="PTHR42815">
    <property type="entry name" value="FAD-BINDING, PUTATIVE (AFU_ORTHOLOGUE AFUA_6G07600)-RELATED"/>
    <property type="match status" value="1"/>
</dbReference>
<evidence type="ECO:0000313" key="3">
    <source>
        <dbReference type="Proteomes" id="UP000053647"/>
    </source>
</evidence>
<proteinExistence type="predicted"/>
<dbReference type="PANTHER" id="PTHR42815:SF2">
    <property type="entry name" value="FAD-BINDING, PUTATIVE (AFU_ORTHOLOGUE AFUA_6G07600)-RELATED"/>
    <property type="match status" value="1"/>
</dbReference>
<dbReference type="Proteomes" id="UP000053647">
    <property type="component" value="Unassembled WGS sequence"/>
</dbReference>
<organism evidence="2 3">
    <name type="scientific">Paxillus involutus ATCC 200175</name>
    <dbReference type="NCBI Taxonomy" id="664439"/>
    <lineage>
        <taxon>Eukaryota</taxon>
        <taxon>Fungi</taxon>
        <taxon>Dikarya</taxon>
        <taxon>Basidiomycota</taxon>
        <taxon>Agaricomycotina</taxon>
        <taxon>Agaricomycetes</taxon>
        <taxon>Agaricomycetidae</taxon>
        <taxon>Boletales</taxon>
        <taxon>Paxilineae</taxon>
        <taxon>Paxillaceae</taxon>
        <taxon>Paxillus</taxon>
    </lineage>
</organism>
<sequence>MSVVHLRLEQSPDERPPHDVIYFIHESDTFFVGTYYKAEEEVYKRFPSHQWADSFIPDYSGNWLLTSLGNIAATTLAGVTFVSFTTGAVLYLLENAHNLVGPTAQRLMPRTNALTTFHITGYTFVADALPVRQKPGTPV</sequence>
<name>A0A0C9U0P9_PAXIN</name>
<evidence type="ECO:0000256" key="1">
    <source>
        <dbReference type="SAM" id="Phobius"/>
    </source>
</evidence>
<reference evidence="2 3" key="1">
    <citation type="submission" date="2014-06" db="EMBL/GenBank/DDBJ databases">
        <authorList>
            <consortium name="DOE Joint Genome Institute"/>
            <person name="Kuo A."/>
            <person name="Kohler A."/>
            <person name="Nagy L.G."/>
            <person name="Floudas D."/>
            <person name="Copeland A."/>
            <person name="Barry K.W."/>
            <person name="Cichocki N."/>
            <person name="Veneault-Fourrey C."/>
            <person name="LaButti K."/>
            <person name="Lindquist E.A."/>
            <person name="Lipzen A."/>
            <person name="Lundell T."/>
            <person name="Morin E."/>
            <person name="Murat C."/>
            <person name="Sun H."/>
            <person name="Tunlid A."/>
            <person name="Henrissat B."/>
            <person name="Grigoriev I.V."/>
            <person name="Hibbett D.S."/>
            <person name="Martin F."/>
            <person name="Nordberg H.P."/>
            <person name="Cantor M.N."/>
            <person name="Hua S.X."/>
        </authorList>
    </citation>
    <scope>NUCLEOTIDE SEQUENCE [LARGE SCALE GENOMIC DNA]</scope>
    <source>
        <strain evidence="2 3">ATCC 200175</strain>
    </source>
</reference>
<dbReference type="HOGENOM" id="CLU_1845722_0_0_1"/>
<keyword evidence="1" id="KW-0472">Membrane</keyword>
<feature type="transmembrane region" description="Helical" evidence="1">
    <location>
        <begin position="71"/>
        <end position="93"/>
    </location>
</feature>
<accession>A0A0C9U0P9</accession>
<dbReference type="AlphaFoldDB" id="A0A0C9U0P9"/>